<organism evidence="1 2">
    <name type="scientific">Desmophyllum pertusum</name>
    <dbReference type="NCBI Taxonomy" id="174260"/>
    <lineage>
        <taxon>Eukaryota</taxon>
        <taxon>Metazoa</taxon>
        <taxon>Cnidaria</taxon>
        <taxon>Anthozoa</taxon>
        <taxon>Hexacorallia</taxon>
        <taxon>Scleractinia</taxon>
        <taxon>Caryophylliina</taxon>
        <taxon>Caryophylliidae</taxon>
        <taxon>Desmophyllum</taxon>
    </lineage>
</organism>
<sequence length="250" mass="28405">MALFAPVTQGVTTYNTGAGTLYTLQVVQDVTLADSGNLNSLTYLLVSKHPQFSNKRSLVQFENLPSACPSSKVKSAKMYLYYVYAHKASWHSITMSPFIPRYMEVHLVKKAWRETQATRYKRYSYAYWSSPWLDLDGRDAEAVPQECTPVTIYPLRPSGFVEFDITYAVRSWRSGVPNYGLVIRATNELESGRGIRFASNGVSLFFQARLCSSSLWLKIHEQAFHPVPIELSLLRRRSLARHVIFPPPLA</sequence>
<evidence type="ECO:0000313" key="2">
    <source>
        <dbReference type="Proteomes" id="UP001163046"/>
    </source>
</evidence>
<dbReference type="OrthoDB" id="5946408at2759"/>
<evidence type="ECO:0000313" key="1">
    <source>
        <dbReference type="EMBL" id="KAJ7371782.1"/>
    </source>
</evidence>
<reference evidence="1" key="1">
    <citation type="submission" date="2023-01" db="EMBL/GenBank/DDBJ databases">
        <title>Genome assembly of the deep-sea coral Lophelia pertusa.</title>
        <authorList>
            <person name="Herrera S."/>
            <person name="Cordes E."/>
        </authorList>
    </citation>
    <scope>NUCLEOTIDE SEQUENCE</scope>
    <source>
        <strain evidence="1">USNM1676648</strain>
        <tissue evidence="1">Polyp</tissue>
    </source>
</reference>
<dbReference type="AlphaFoldDB" id="A0A9W9YYJ7"/>
<gene>
    <name evidence="1" type="ORF">OS493_023120</name>
</gene>
<dbReference type="Proteomes" id="UP001163046">
    <property type="component" value="Unassembled WGS sequence"/>
</dbReference>
<accession>A0A9W9YYJ7</accession>
<keyword evidence="2" id="KW-1185">Reference proteome</keyword>
<protein>
    <submittedName>
        <fullName evidence="1">Uncharacterized protein</fullName>
    </submittedName>
</protein>
<comment type="caution">
    <text evidence="1">The sequence shown here is derived from an EMBL/GenBank/DDBJ whole genome shotgun (WGS) entry which is preliminary data.</text>
</comment>
<dbReference type="EMBL" id="MU826842">
    <property type="protein sequence ID" value="KAJ7371782.1"/>
    <property type="molecule type" value="Genomic_DNA"/>
</dbReference>
<dbReference type="NCBIfam" id="NF033679">
    <property type="entry name" value="DNRLRE_dom"/>
    <property type="match status" value="1"/>
</dbReference>
<proteinExistence type="predicted"/>
<name>A0A9W9YYJ7_9CNID</name>